<comment type="caution">
    <text evidence="13">The sequence shown here is derived from an EMBL/GenBank/DDBJ whole genome shotgun (WGS) entry which is preliminary data.</text>
</comment>
<dbReference type="PRINTS" id="PR00864">
    <property type="entry name" value="PREPILNPTASE"/>
</dbReference>
<comment type="similarity">
    <text evidence="2 8">Belongs to the peptidase A24 family.</text>
</comment>
<evidence type="ECO:0000256" key="3">
    <source>
        <dbReference type="ARBA" id="ARBA00022475"/>
    </source>
</evidence>
<keyword evidence="9" id="KW-0808">Transferase</keyword>
<feature type="transmembrane region" description="Helical" evidence="10">
    <location>
        <begin position="272"/>
        <end position="292"/>
    </location>
</feature>
<feature type="transmembrane region" description="Helical" evidence="10">
    <location>
        <begin position="232"/>
        <end position="260"/>
    </location>
</feature>
<feature type="domain" description="Prepilin type IV endopeptidase peptidase" evidence="11">
    <location>
        <begin position="144"/>
        <end position="253"/>
    </location>
</feature>
<reference evidence="13 14" key="1">
    <citation type="submission" date="2024-03" db="EMBL/GenBank/DDBJ databases">
        <title>High-quality draft genome sequence of Oceanobacter sp. wDCs-4.</title>
        <authorList>
            <person name="Dong C."/>
        </authorList>
    </citation>
    <scope>NUCLEOTIDE SEQUENCE [LARGE SCALE GENOMIC DNA]</scope>
    <source>
        <strain evidence="14">wDCs-4</strain>
    </source>
</reference>
<organism evidence="13 14">
    <name type="scientific">Oceanobacter antarcticus</name>
    <dbReference type="NCBI Taxonomy" id="3133425"/>
    <lineage>
        <taxon>Bacteria</taxon>
        <taxon>Pseudomonadati</taxon>
        <taxon>Pseudomonadota</taxon>
        <taxon>Gammaproteobacteria</taxon>
        <taxon>Oceanospirillales</taxon>
        <taxon>Oceanospirillaceae</taxon>
        <taxon>Oceanobacter</taxon>
    </lineage>
</organism>
<comment type="subcellular location">
    <subcellularLocation>
        <location evidence="1">Cell inner membrane</location>
        <topology evidence="1">Multi-pass membrane protein</topology>
    </subcellularLocation>
    <subcellularLocation>
        <location evidence="9">Cell membrane</location>
        <topology evidence="9">Multi-pass membrane protein</topology>
    </subcellularLocation>
</comment>
<evidence type="ECO:0000256" key="2">
    <source>
        <dbReference type="ARBA" id="ARBA00005801"/>
    </source>
</evidence>
<evidence type="ECO:0000259" key="12">
    <source>
        <dbReference type="Pfam" id="PF06750"/>
    </source>
</evidence>
<evidence type="ECO:0000256" key="8">
    <source>
        <dbReference type="RuleBase" id="RU003793"/>
    </source>
</evidence>
<evidence type="ECO:0000256" key="4">
    <source>
        <dbReference type="ARBA" id="ARBA00022519"/>
    </source>
</evidence>
<feature type="domain" description="Prepilin peptidase A24 N-terminal" evidence="12">
    <location>
        <begin position="24"/>
        <end position="133"/>
    </location>
</feature>
<sequence>MEGLSQLFTLIGSHWLLQVMFIGLLGLLLGSFMNVVILRLPVMMFRAWKLECQDIDQLPPHPALDDLSQPYNLVTPHSHCPKCQAPVKAWQNIPLVSFLLLKGRCAGCDSPIGWRYPIVELVTALFSLTLIVAFPWGWQLAAMLVFTWLLITMSVIDIDHQILPDTLTLGLLWLGLLVNSQGLFTDLYSAVWGAAAGYLSLWSVFWLFKLVTGKEGMGFGDFKLLAALGAWLGYQSILLIILLSSAVGAVVGIAGVIILGRDKNLPIPFGPYLAMAGWIAALWGDELIHWYLGGM</sequence>
<feature type="transmembrane region" description="Helical" evidence="10">
    <location>
        <begin position="15"/>
        <end position="40"/>
    </location>
</feature>
<keyword evidence="14" id="KW-1185">Reference proteome</keyword>
<dbReference type="InterPro" id="IPR010627">
    <property type="entry name" value="Prepilin_pept_A24_N"/>
</dbReference>
<dbReference type="Proteomes" id="UP001620597">
    <property type="component" value="Unassembled WGS sequence"/>
</dbReference>
<evidence type="ECO:0000256" key="5">
    <source>
        <dbReference type="ARBA" id="ARBA00022692"/>
    </source>
</evidence>
<keyword evidence="3" id="KW-1003">Cell membrane</keyword>
<protein>
    <recommendedName>
        <fullName evidence="9">Prepilin leader peptidase/N-methyltransferase</fullName>
        <ecNumber evidence="9">2.1.1.-</ecNumber>
        <ecNumber evidence="9">3.4.23.43</ecNumber>
    </recommendedName>
</protein>
<evidence type="ECO:0000313" key="13">
    <source>
        <dbReference type="EMBL" id="MFK4751363.1"/>
    </source>
</evidence>
<comment type="catalytic activity">
    <reaction evidence="9">
        <text>Typically cleaves a -Gly-|-Phe- bond to release an N-terminal, basic peptide of 5-8 residues from type IV prepilin, and then N-methylates the new N-terminal amino group, the methyl donor being S-adenosyl-L-methionine.</text>
        <dbReference type="EC" id="3.4.23.43"/>
    </reaction>
</comment>
<dbReference type="EC" id="2.1.1.-" evidence="9"/>
<keyword evidence="9" id="KW-0511">Multifunctional enzyme</keyword>
<keyword evidence="5 9" id="KW-0812">Transmembrane</keyword>
<dbReference type="GO" id="GO:0016787">
    <property type="term" value="F:hydrolase activity"/>
    <property type="evidence" value="ECO:0007669"/>
    <property type="project" value="UniProtKB-KW"/>
</dbReference>
<evidence type="ECO:0000256" key="7">
    <source>
        <dbReference type="ARBA" id="ARBA00023136"/>
    </source>
</evidence>
<feature type="transmembrane region" description="Helical" evidence="10">
    <location>
        <begin position="140"/>
        <end position="159"/>
    </location>
</feature>
<evidence type="ECO:0000256" key="1">
    <source>
        <dbReference type="ARBA" id="ARBA00004429"/>
    </source>
</evidence>
<feature type="transmembrane region" description="Helical" evidence="10">
    <location>
        <begin position="166"/>
        <end position="184"/>
    </location>
</feature>
<evidence type="ECO:0000313" key="14">
    <source>
        <dbReference type="Proteomes" id="UP001620597"/>
    </source>
</evidence>
<dbReference type="Pfam" id="PF06750">
    <property type="entry name" value="A24_N_bact"/>
    <property type="match status" value="1"/>
</dbReference>
<name>A0ABW8NEH9_9GAMM</name>
<dbReference type="RefSeq" id="WP_369855155.1">
    <property type="nucleotide sequence ID" value="NZ_JBBKTX010000003.1"/>
</dbReference>
<dbReference type="InterPro" id="IPR000045">
    <property type="entry name" value="Prepilin_IV_endopep_pep"/>
</dbReference>
<dbReference type="EMBL" id="JBBKTX010000003">
    <property type="protein sequence ID" value="MFK4751363.1"/>
    <property type="molecule type" value="Genomic_DNA"/>
</dbReference>
<dbReference type="Pfam" id="PF01478">
    <property type="entry name" value="Peptidase_A24"/>
    <property type="match status" value="1"/>
</dbReference>
<accession>A0ABW8NEH9</accession>
<dbReference type="Gene3D" id="1.20.120.1220">
    <property type="match status" value="1"/>
</dbReference>
<keyword evidence="9" id="KW-0645">Protease</keyword>
<evidence type="ECO:0000256" key="9">
    <source>
        <dbReference type="RuleBase" id="RU003794"/>
    </source>
</evidence>
<evidence type="ECO:0000256" key="6">
    <source>
        <dbReference type="ARBA" id="ARBA00022989"/>
    </source>
</evidence>
<evidence type="ECO:0000256" key="10">
    <source>
        <dbReference type="SAM" id="Phobius"/>
    </source>
</evidence>
<comment type="function">
    <text evidence="9">Plays an essential role in type IV pili and type II pseudopili formation by proteolytically removing the leader sequence from substrate proteins and subsequently monomethylating the alpha-amino group of the newly exposed N-terminal phenylalanine.</text>
</comment>
<dbReference type="PANTHER" id="PTHR30487">
    <property type="entry name" value="TYPE 4 PREPILIN-LIKE PROTEINS LEADER PEPTIDE-PROCESSING ENZYME"/>
    <property type="match status" value="1"/>
</dbReference>
<keyword evidence="7 10" id="KW-0472">Membrane</keyword>
<proteinExistence type="inferred from homology"/>
<keyword evidence="4" id="KW-0997">Cell inner membrane</keyword>
<dbReference type="InterPro" id="IPR014032">
    <property type="entry name" value="Peptidase_A24A_bac"/>
</dbReference>
<gene>
    <name evidence="13" type="ORF">WG929_02970</name>
</gene>
<feature type="transmembrane region" description="Helical" evidence="10">
    <location>
        <begin position="190"/>
        <end position="211"/>
    </location>
</feature>
<keyword evidence="9" id="KW-0489">Methyltransferase</keyword>
<keyword evidence="9 13" id="KW-0378">Hydrolase</keyword>
<dbReference type="PANTHER" id="PTHR30487:SF0">
    <property type="entry name" value="PREPILIN LEADER PEPTIDASE_N-METHYLTRANSFERASE-RELATED"/>
    <property type="match status" value="1"/>
</dbReference>
<dbReference type="EC" id="3.4.23.43" evidence="9"/>
<keyword evidence="6 10" id="KW-1133">Transmembrane helix</keyword>
<evidence type="ECO:0000259" key="11">
    <source>
        <dbReference type="Pfam" id="PF01478"/>
    </source>
</evidence>
<dbReference type="InterPro" id="IPR050882">
    <property type="entry name" value="Prepilin_peptidase/N-MTase"/>
</dbReference>